<dbReference type="EMBL" id="JADCTT010000012">
    <property type="protein sequence ID" value="KAF9745576.1"/>
    <property type="molecule type" value="Genomic_DNA"/>
</dbReference>
<gene>
    <name evidence="2" type="ORF">IM811_003877</name>
</gene>
<name>A0A8H7K7Y1_BIOOC</name>
<comment type="caution">
    <text evidence="2">The sequence shown here is derived from an EMBL/GenBank/DDBJ whole genome shotgun (WGS) entry which is preliminary data.</text>
</comment>
<reference evidence="2" key="1">
    <citation type="submission" date="2020-10" db="EMBL/GenBank/DDBJ databases">
        <title>High-Quality Genome Resource of Clonostachys rosea strain S41 by Oxford Nanopore Long-Read Sequencing.</title>
        <authorList>
            <person name="Wang H."/>
        </authorList>
    </citation>
    <scope>NUCLEOTIDE SEQUENCE</scope>
    <source>
        <strain evidence="2">S41</strain>
    </source>
</reference>
<dbReference type="AlphaFoldDB" id="A0A8H7K7Y1"/>
<protein>
    <submittedName>
        <fullName evidence="2">Uncharacterized protein</fullName>
    </submittedName>
</protein>
<evidence type="ECO:0000313" key="2">
    <source>
        <dbReference type="EMBL" id="KAF9745576.1"/>
    </source>
</evidence>
<dbReference type="Proteomes" id="UP000616885">
    <property type="component" value="Unassembled WGS sequence"/>
</dbReference>
<organism evidence="2 3">
    <name type="scientific">Bionectria ochroleuca</name>
    <name type="common">Gliocladium roseum</name>
    <dbReference type="NCBI Taxonomy" id="29856"/>
    <lineage>
        <taxon>Eukaryota</taxon>
        <taxon>Fungi</taxon>
        <taxon>Dikarya</taxon>
        <taxon>Ascomycota</taxon>
        <taxon>Pezizomycotina</taxon>
        <taxon>Sordariomycetes</taxon>
        <taxon>Hypocreomycetidae</taxon>
        <taxon>Hypocreales</taxon>
        <taxon>Bionectriaceae</taxon>
        <taxon>Clonostachys</taxon>
    </lineage>
</organism>
<feature type="region of interest" description="Disordered" evidence="1">
    <location>
        <begin position="36"/>
        <end position="56"/>
    </location>
</feature>
<accession>A0A8H7K7Y1</accession>
<sequence length="70" mass="7710">MFARAIRAPRALPLRARVPATLSIGSRFVTTDAASASLSQNVPQSDDEPFQVNLSDESFETYELDPPLHH</sequence>
<proteinExistence type="predicted"/>
<evidence type="ECO:0000313" key="3">
    <source>
        <dbReference type="Proteomes" id="UP000616885"/>
    </source>
</evidence>
<evidence type="ECO:0000256" key="1">
    <source>
        <dbReference type="SAM" id="MobiDB-lite"/>
    </source>
</evidence>